<evidence type="ECO:0000256" key="1">
    <source>
        <dbReference type="SAM" id="Phobius"/>
    </source>
</evidence>
<feature type="transmembrane region" description="Helical" evidence="1">
    <location>
        <begin position="31"/>
        <end position="52"/>
    </location>
</feature>
<accession>A0A222ZLT3</accession>
<gene>
    <name evidence="2" type="primary">50</name>
    <name evidence="2" type="ORF">SEA_SIRPHILIP_50</name>
</gene>
<protein>
    <submittedName>
        <fullName evidence="2">Uncharacterized protein</fullName>
    </submittedName>
</protein>
<organism evidence="2 3">
    <name type="scientific">Mycobacterium phage SirPhilip</name>
    <dbReference type="NCBI Taxonomy" id="2015824"/>
    <lineage>
        <taxon>Viruses</taxon>
        <taxon>Duplodnaviria</taxon>
        <taxon>Heunggongvirae</taxon>
        <taxon>Uroviricota</taxon>
        <taxon>Caudoviricetes</taxon>
        <taxon>Weiservirinae</taxon>
        <taxon>Anayavirus</taxon>
        <taxon>Anayavirus sirphilip</taxon>
    </lineage>
</organism>
<dbReference type="GeneID" id="60325417"/>
<sequence length="53" mass="5593">MMAPAPYCLTCNRHHVDACPPGERLWALLGWFLLLVAAVIVGLAFGAASVGVL</sequence>
<keyword evidence="1" id="KW-0472">Membrane</keyword>
<proteinExistence type="predicted"/>
<keyword evidence="3" id="KW-1185">Reference proteome</keyword>
<reference evidence="3" key="1">
    <citation type="submission" date="2017-06" db="EMBL/GenBank/DDBJ databases">
        <authorList>
            <person name="Kim H.J."/>
            <person name="Triplett B.A."/>
        </authorList>
    </citation>
    <scope>NUCLEOTIDE SEQUENCE [LARGE SCALE GENOMIC DNA]</scope>
</reference>
<keyword evidence="1" id="KW-0812">Transmembrane</keyword>
<dbReference type="Proteomes" id="UP000224266">
    <property type="component" value="Segment"/>
</dbReference>
<dbReference type="KEGG" id="vg:60325417"/>
<dbReference type="EMBL" id="MF324911">
    <property type="protein sequence ID" value="ASR85252.1"/>
    <property type="molecule type" value="Genomic_DNA"/>
</dbReference>
<evidence type="ECO:0000313" key="3">
    <source>
        <dbReference type="Proteomes" id="UP000224266"/>
    </source>
</evidence>
<evidence type="ECO:0000313" key="2">
    <source>
        <dbReference type="EMBL" id="ASR85252.1"/>
    </source>
</evidence>
<name>A0A222ZLT3_9CAUD</name>
<dbReference type="RefSeq" id="YP_009953934.1">
    <property type="nucleotide sequence ID" value="NC_051627.1"/>
</dbReference>
<keyword evidence="1" id="KW-1133">Transmembrane helix</keyword>